<name>A0A1H4UTG5_TSUTY</name>
<keyword evidence="3" id="KW-1185">Reference proteome</keyword>
<reference evidence="3" key="1">
    <citation type="submission" date="2016-10" db="EMBL/GenBank/DDBJ databases">
        <authorList>
            <person name="Varghese N."/>
            <person name="Submissions S."/>
        </authorList>
    </citation>
    <scope>NUCLEOTIDE SEQUENCE [LARGE SCALE GENOMIC DNA]</scope>
    <source>
        <strain evidence="3">DSM 44234</strain>
    </source>
</reference>
<proteinExistence type="predicted"/>
<organism evidence="2 3">
    <name type="scientific">Tsukamurella tyrosinosolvens</name>
    <dbReference type="NCBI Taxonomy" id="57704"/>
    <lineage>
        <taxon>Bacteria</taxon>
        <taxon>Bacillati</taxon>
        <taxon>Actinomycetota</taxon>
        <taxon>Actinomycetes</taxon>
        <taxon>Mycobacteriales</taxon>
        <taxon>Tsukamurellaceae</taxon>
        <taxon>Tsukamurella</taxon>
    </lineage>
</organism>
<evidence type="ECO:0000313" key="3">
    <source>
        <dbReference type="Proteomes" id="UP000182241"/>
    </source>
</evidence>
<dbReference type="InterPro" id="IPR053918">
    <property type="entry name" value="DUF6980"/>
</dbReference>
<accession>A0A1H4UTG5</accession>
<dbReference type="EMBL" id="FNSA01000003">
    <property type="protein sequence ID" value="SEC71830.1"/>
    <property type="molecule type" value="Genomic_DNA"/>
</dbReference>
<feature type="domain" description="DUF6980" evidence="1">
    <location>
        <begin position="3"/>
        <end position="66"/>
    </location>
</feature>
<sequence>MVHCCLAMAAQVEFACDRHPELADCPDSLIKRSTTFGEYGIRVHDGGSSWVTIAYCPWCGTKLPQSVG</sequence>
<dbReference type="AlphaFoldDB" id="A0A1H4UTG5"/>
<evidence type="ECO:0000313" key="2">
    <source>
        <dbReference type="EMBL" id="SEC71830.1"/>
    </source>
</evidence>
<evidence type="ECO:0000259" key="1">
    <source>
        <dbReference type="Pfam" id="PF22400"/>
    </source>
</evidence>
<dbReference type="RefSeq" id="WP_414929950.1">
    <property type="nucleotide sequence ID" value="NZ_FNSA01000003.1"/>
</dbReference>
<gene>
    <name evidence="2" type="ORF">SAMN04489793_3017</name>
</gene>
<dbReference type="Pfam" id="PF22400">
    <property type="entry name" value="DUF6980"/>
    <property type="match status" value="1"/>
</dbReference>
<protein>
    <recommendedName>
        <fullName evidence="1">DUF6980 domain-containing protein</fullName>
    </recommendedName>
</protein>
<dbReference type="Proteomes" id="UP000182241">
    <property type="component" value="Unassembled WGS sequence"/>
</dbReference>